<dbReference type="Gene3D" id="3.40.50.300">
    <property type="entry name" value="P-loop containing nucleotide triphosphate hydrolases"/>
    <property type="match status" value="1"/>
</dbReference>
<dbReference type="SUPFAM" id="SSF52540">
    <property type="entry name" value="P-loop containing nucleoside triphosphate hydrolases"/>
    <property type="match status" value="1"/>
</dbReference>
<dbReference type="Gene3D" id="2.70.50.60">
    <property type="entry name" value="abc- transporter (atp binding component) like domain"/>
    <property type="match status" value="1"/>
</dbReference>
<dbReference type="RefSeq" id="WP_311340021.1">
    <property type="nucleotide sequence ID" value="NZ_JAVRHS010000002.1"/>
</dbReference>
<feature type="domain" description="ABC transporter" evidence="5">
    <location>
        <begin position="5"/>
        <end position="249"/>
    </location>
</feature>
<dbReference type="EMBL" id="JAVRHS010000002">
    <property type="protein sequence ID" value="MDT0575462.1"/>
    <property type="molecule type" value="Genomic_DNA"/>
</dbReference>
<dbReference type="CDD" id="cd03220">
    <property type="entry name" value="ABC_KpsT_Wzt"/>
    <property type="match status" value="1"/>
</dbReference>
<proteinExistence type="inferred from homology"/>
<dbReference type="InterPro" id="IPR003593">
    <property type="entry name" value="AAA+_ATPase"/>
</dbReference>
<dbReference type="SMART" id="SM00382">
    <property type="entry name" value="AAA"/>
    <property type="match status" value="1"/>
</dbReference>
<dbReference type="InterPro" id="IPR029439">
    <property type="entry name" value="Wzt_C"/>
</dbReference>
<evidence type="ECO:0000256" key="1">
    <source>
        <dbReference type="ARBA" id="ARBA00005417"/>
    </source>
</evidence>
<keyword evidence="2" id="KW-0813">Transport</keyword>
<accession>A0ABU2ZJ72</accession>
<gene>
    <name evidence="6" type="ORF">RM533_04625</name>
</gene>
<keyword evidence="3" id="KW-0547">Nucleotide-binding</keyword>
<dbReference type="GO" id="GO:0005524">
    <property type="term" value="F:ATP binding"/>
    <property type="evidence" value="ECO:0007669"/>
    <property type="project" value="UniProtKB-KW"/>
</dbReference>
<evidence type="ECO:0000313" key="6">
    <source>
        <dbReference type="EMBL" id="MDT0575462.1"/>
    </source>
</evidence>
<dbReference type="PANTHER" id="PTHR46743:SF2">
    <property type="entry name" value="TEICHOIC ACIDS EXPORT ATP-BINDING PROTEIN TAGH"/>
    <property type="match status" value="1"/>
</dbReference>
<protein>
    <submittedName>
        <fullName evidence="6">ABC transporter ATP-binding protein</fullName>
    </submittedName>
</protein>
<comment type="similarity">
    <text evidence="1">Belongs to the ABC transporter superfamily.</text>
</comment>
<dbReference type="InterPro" id="IPR027417">
    <property type="entry name" value="P-loop_NTPase"/>
</dbReference>
<comment type="caution">
    <text evidence="6">The sequence shown here is derived from an EMBL/GenBank/DDBJ whole genome shotgun (WGS) entry which is preliminary data.</text>
</comment>
<evidence type="ECO:0000259" key="5">
    <source>
        <dbReference type="PROSITE" id="PS50893"/>
    </source>
</evidence>
<dbReference type="InterPro" id="IPR003439">
    <property type="entry name" value="ABC_transporter-like_ATP-bd"/>
</dbReference>
<dbReference type="PROSITE" id="PS50893">
    <property type="entry name" value="ABC_TRANSPORTER_2"/>
    <property type="match status" value="1"/>
</dbReference>
<sequence>MSGSVEVLDLGKRFARYDQQRAGSMKEFLRRGLQQARVTERFWALRGVSFKVAPGEMLGVIGHNGSGKSTMLRMVGGVMRSDTGSVTTTGRVSGLLELNAGMHPELSGRDNILIGGVIAGLTRRQVSERLSQIVAFAELEDSIDNPVRTYSMGMRLRLGFSVAIHTDPGVILIDEVLSVGDLAFQAKCLERIRKHRDDGSAIILITHDLSHVEKLCTNALWLRKGEVVALGEPDVIVGEYRAAMAQQTRDRTPPQMAEKIASSGVVLRAHQNRFGSLERQIEAVVIRDRNRHIVREIISGDPLSVEVSFTGSTDPMPIVSVSIGTADGDSALDVNSETDEVTVPVQIASGAIYLNLDRVDLAAGEYFVNVGIYHPGWEYAYDYHWHAYPLTITNAIGAPGALSPPRRWTVVAEQT</sequence>
<evidence type="ECO:0000313" key="7">
    <source>
        <dbReference type="Proteomes" id="UP001259803"/>
    </source>
</evidence>
<evidence type="ECO:0000256" key="2">
    <source>
        <dbReference type="ARBA" id="ARBA00022448"/>
    </source>
</evidence>
<evidence type="ECO:0000256" key="4">
    <source>
        <dbReference type="ARBA" id="ARBA00022840"/>
    </source>
</evidence>
<dbReference type="InterPro" id="IPR015860">
    <property type="entry name" value="ABC_transpr_TagH-like"/>
</dbReference>
<dbReference type="PANTHER" id="PTHR46743">
    <property type="entry name" value="TEICHOIC ACIDS EXPORT ATP-BINDING PROTEIN TAGH"/>
    <property type="match status" value="1"/>
</dbReference>
<dbReference type="Pfam" id="PF14524">
    <property type="entry name" value="Wzt_C"/>
    <property type="match status" value="1"/>
</dbReference>
<keyword evidence="4 6" id="KW-0067">ATP-binding</keyword>
<dbReference type="Pfam" id="PF00005">
    <property type="entry name" value="ABC_tran"/>
    <property type="match status" value="1"/>
</dbReference>
<name>A0ABU2ZJ72_9SPHN</name>
<reference evidence="6 7" key="1">
    <citation type="submission" date="2023-09" db="EMBL/GenBank/DDBJ databases">
        <authorList>
            <person name="Rey-Velasco X."/>
        </authorList>
    </citation>
    <scope>NUCLEOTIDE SEQUENCE [LARGE SCALE GENOMIC DNA]</scope>
    <source>
        <strain evidence="6 7">F390</strain>
    </source>
</reference>
<dbReference type="InterPro" id="IPR050683">
    <property type="entry name" value="Bact_Polysacc_Export_ATP-bd"/>
</dbReference>
<evidence type="ECO:0000256" key="3">
    <source>
        <dbReference type="ARBA" id="ARBA00022741"/>
    </source>
</evidence>
<dbReference type="CDD" id="cd10147">
    <property type="entry name" value="Wzt_C-like"/>
    <property type="match status" value="1"/>
</dbReference>
<organism evidence="6 7">
    <name type="scientific">Croceicoccus esteveae</name>
    <dbReference type="NCBI Taxonomy" id="3075597"/>
    <lineage>
        <taxon>Bacteria</taxon>
        <taxon>Pseudomonadati</taxon>
        <taxon>Pseudomonadota</taxon>
        <taxon>Alphaproteobacteria</taxon>
        <taxon>Sphingomonadales</taxon>
        <taxon>Erythrobacteraceae</taxon>
        <taxon>Croceicoccus</taxon>
    </lineage>
</organism>
<keyword evidence="7" id="KW-1185">Reference proteome</keyword>
<dbReference type="Proteomes" id="UP001259803">
    <property type="component" value="Unassembled WGS sequence"/>
</dbReference>